<dbReference type="GO" id="GO:0007165">
    <property type="term" value="P:signal transduction"/>
    <property type="evidence" value="ECO:0007669"/>
    <property type="project" value="TreeGrafter"/>
</dbReference>
<evidence type="ECO:0000256" key="1">
    <source>
        <dbReference type="ARBA" id="ARBA00038216"/>
    </source>
</evidence>
<comment type="caution">
    <text evidence="4">The sequence shown here is derived from an EMBL/GenBank/DDBJ whole genome shotgun (WGS) entry which is preliminary data.</text>
</comment>
<dbReference type="PANTHER" id="PTHR10343">
    <property type="entry name" value="5'-AMP-ACTIVATED PROTEIN KINASE , BETA SUBUNIT"/>
    <property type="match status" value="1"/>
</dbReference>
<dbReference type="GO" id="GO:0031588">
    <property type="term" value="C:nucleotide-activated protein kinase complex"/>
    <property type="evidence" value="ECO:0007669"/>
    <property type="project" value="TreeGrafter"/>
</dbReference>
<dbReference type="AlphaFoldDB" id="A0A554VJI5"/>
<dbReference type="Proteomes" id="UP000318833">
    <property type="component" value="Unassembled WGS sequence"/>
</dbReference>
<dbReference type="Gene3D" id="2.60.40.10">
    <property type="entry name" value="Immunoglobulins"/>
    <property type="match status" value="3"/>
</dbReference>
<organism evidence="4 5">
    <name type="scientific">Aquimarina algiphila</name>
    <dbReference type="NCBI Taxonomy" id="2047982"/>
    <lineage>
        <taxon>Bacteria</taxon>
        <taxon>Pseudomonadati</taxon>
        <taxon>Bacteroidota</taxon>
        <taxon>Flavobacteriia</taxon>
        <taxon>Flavobacteriales</taxon>
        <taxon>Flavobacteriaceae</taxon>
        <taxon>Aquimarina</taxon>
    </lineage>
</organism>
<dbReference type="RefSeq" id="WP_143916790.1">
    <property type="nucleotide sequence ID" value="NZ_CANLFO010000013.1"/>
</dbReference>
<name>A0A554VJI5_9FLAO</name>
<evidence type="ECO:0000313" key="4">
    <source>
        <dbReference type="EMBL" id="TSE08080.1"/>
    </source>
</evidence>
<dbReference type="InterPro" id="IPR032640">
    <property type="entry name" value="AMPK1_CBM"/>
</dbReference>
<keyword evidence="2" id="KW-0732">Signal</keyword>
<dbReference type="GO" id="GO:0019901">
    <property type="term" value="F:protein kinase binding"/>
    <property type="evidence" value="ECO:0007669"/>
    <property type="project" value="TreeGrafter"/>
</dbReference>
<dbReference type="GO" id="GO:0005737">
    <property type="term" value="C:cytoplasm"/>
    <property type="evidence" value="ECO:0007669"/>
    <property type="project" value="TreeGrafter"/>
</dbReference>
<feature type="domain" description="AMP-activated protein kinase glycogen-binding" evidence="3">
    <location>
        <begin position="249"/>
        <end position="321"/>
    </location>
</feature>
<dbReference type="CDD" id="cd02859">
    <property type="entry name" value="E_set_AMPKbeta_like_N"/>
    <property type="match status" value="2"/>
</dbReference>
<dbReference type="EMBL" id="VLNR01000026">
    <property type="protein sequence ID" value="TSE08080.1"/>
    <property type="molecule type" value="Genomic_DNA"/>
</dbReference>
<proteinExistence type="inferred from homology"/>
<dbReference type="Pfam" id="PF16561">
    <property type="entry name" value="AMPK1_CBM"/>
    <property type="match status" value="2"/>
</dbReference>
<dbReference type="OrthoDB" id="5451596at2"/>
<dbReference type="PANTHER" id="PTHR10343:SF81">
    <property type="entry name" value="CRUCIFORM DNA-RECOGNIZING PROTEIN 1-RELATED"/>
    <property type="match status" value="1"/>
</dbReference>
<evidence type="ECO:0000259" key="3">
    <source>
        <dbReference type="Pfam" id="PF16561"/>
    </source>
</evidence>
<evidence type="ECO:0000256" key="2">
    <source>
        <dbReference type="SAM" id="SignalP"/>
    </source>
</evidence>
<dbReference type="SUPFAM" id="SSF81296">
    <property type="entry name" value="E set domains"/>
    <property type="match status" value="3"/>
</dbReference>
<dbReference type="InterPro" id="IPR013783">
    <property type="entry name" value="Ig-like_fold"/>
</dbReference>
<protein>
    <recommendedName>
        <fullName evidence="3">AMP-activated protein kinase glycogen-binding domain-containing protein</fullName>
    </recommendedName>
</protein>
<reference evidence="4 5" key="1">
    <citation type="submission" date="2019-07" db="EMBL/GenBank/DDBJ databases">
        <title>The draft genome sequence of Aquimarina algiphila M91.</title>
        <authorList>
            <person name="Meng X."/>
        </authorList>
    </citation>
    <scope>NUCLEOTIDE SEQUENCE [LARGE SCALE GENOMIC DNA]</scope>
    <source>
        <strain evidence="4 5">M91</strain>
    </source>
</reference>
<keyword evidence="5" id="KW-1185">Reference proteome</keyword>
<dbReference type="InterPro" id="IPR050827">
    <property type="entry name" value="CRP1_MDG1_kinase"/>
</dbReference>
<feature type="signal peptide" evidence="2">
    <location>
        <begin position="1"/>
        <end position="22"/>
    </location>
</feature>
<dbReference type="InterPro" id="IPR014756">
    <property type="entry name" value="Ig_E-set"/>
</dbReference>
<sequence>MKRNILYSIFLILALVSKYSYAQTEPFKGYRIEGEELIFSFDKRDYEKATTDHHGSILDFEDLDIQNVVVSGKFNNWSKHKWKMTKVDENKYELRKKLSDFTDEFSWEFKFVINNAYWAEPSKRDGNAVRAYKNGYRLRSYNLKFYTAYPDKNGNITFTLNGYDTARKVILSGSFNKWNEDLFRMTKNEDCWTLTLKIRPGEYQYKFIVDGDWIEDPDNPRKTINEFSGYNSLIDIKAPAKFILNGFLDAQQVIIAGSFNNWSEGEYKMTRTKNGWADTLMLSGGKHHYKFIVDGKWMEDPDNPVKEYDFKGNVNSVCMVK</sequence>
<accession>A0A554VJI5</accession>
<evidence type="ECO:0000313" key="5">
    <source>
        <dbReference type="Proteomes" id="UP000318833"/>
    </source>
</evidence>
<comment type="similarity">
    <text evidence="1">Belongs to the CRP1/MDG1 family.</text>
</comment>
<gene>
    <name evidence="4" type="ORF">FOF46_13555</name>
</gene>
<feature type="chain" id="PRO_5021972040" description="AMP-activated protein kinase glycogen-binding domain-containing protein" evidence="2">
    <location>
        <begin position="23"/>
        <end position="321"/>
    </location>
</feature>
<feature type="domain" description="AMP-activated protein kinase glycogen-binding" evidence="3">
    <location>
        <begin position="165"/>
        <end position="239"/>
    </location>
</feature>